<dbReference type="Pfam" id="PF00808">
    <property type="entry name" value="CBFD_NFYB_HMF"/>
    <property type="match status" value="1"/>
</dbReference>
<comment type="subcellular location">
    <subcellularLocation>
        <location evidence="1">Nucleus</location>
    </subcellularLocation>
</comment>
<evidence type="ECO:0000256" key="1">
    <source>
        <dbReference type="ARBA" id="ARBA00004123"/>
    </source>
</evidence>
<dbReference type="EMBL" id="KB301807">
    <property type="protein sequence ID" value="ELU05071.1"/>
    <property type="molecule type" value="Genomic_DNA"/>
</dbReference>
<dbReference type="STRING" id="283909.R7UNY3"/>
<dbReference type="SUPFAM" id="SSF47113">
    <property type="entry name" value="Histone-fold"/>
    <property type="match status" value="1"/>
</dbReference>
<sequence>MAGEEDRNSQDLIENEPDSAPAADDSEKSERVVKFPITRIKTIIKTDPDVTMASQDAVVLIGKATELFIQTLSKEAFSYTMQAKRKTVLKRDVDLTIDHIDALAFLEGCLDG</sequence>
<evidence type="ECO:0000313" key="7">
    <source>
        <dbReference type="Proteomes" id="UP000014760"/>
    </source>
</evidence>
<dbReference type="EMBL" id="AMQN01007960">
    <property type="status" value="NOT_ANNOTATED_CDS"/>
    <property type="molecule type" value="Genomic_DNA"/>
</dbReference>
<accession>R7UNY3</accession>
<dbReference type="GO" id="GO:0006261">
    <property type="term" value="P:DNA-templated DNA replication"/>
    <property type="evidence" value="ECO:0007669"/>
    <property type="project" value="TreeGrafter"/>
</dbReference>
<evidence type="ECO:0000256" key="3">
    <source>
        <dbReference type="SAM" id="MobiDB-lite"/>
    </source>
</evidence>
<dbReference type="InterPro" id="IPR050568">
    <property type="entry name" value="Transcr_DNA_Rep_Reg"/>
</dbReference>
<dbReference type="AlphaFoldDB" id="R7UNY3"/>
<dbReference type="OMA" id="CYAFLEG"/>
<dbReference type="HOGENOM" id="CLU_045277_8_1_1"/>
<feature type="region of interest" description="Disordered" evidence="3">
    <location>
        <begin position="1"/>
        <end position="30"/>
    </location>
</feature>
<evidence type="ECO:0000256" key="2">
    <source>
        <dbReference type="ARBA" id="ARBA00023242"/>
    </source>
</evidence>
<dbReference type="InterPro" id="IPR009072">
    <property type="entry name" value="Histone-fold"/>
</dbReference>
<evidence type="ECO:0000259" key="4">
    <source>
        <dbReference type="Pfam" id="PF00808"/>
    </source>
</evidence>
<dbReference type="Proteomes" id="UP000014760">
    <property type="component" value="Unassembled WGS sequence"/>
</dbReference>
<dbReference type="OrthoDB" id="636685at2759"/>
<evidence type="ECO:0000313" key="6">
    <source>
        <dbReference type="EnsemblMetazoa" id="CapteP218640"/>
    </source>
</evidence>
<reference evidence="7" key="1">
    <citation type="submission" date="2012-12" db="EMBL/GenBank/DDBJ databases">
        <authorList>
            <person name="Hellsten U."/>
            <person name="Grimwood J."/>
            <person name="Chapman J.A."/>
            <person name="Shapiro H."/>
            <person name="Aerts A."/>
            <person name="Otillar R.P."/>
            <person name="Terry A.Y."/>
            <person name="Boore J.L."/>
            <person name="Simakov O."/>
            <person name="Marletaz F."/>
            <person name="Cho S.-J."/>
            <person name="Edsinger-Gonzales E."/>
            <person name="Havlak P."/>
            <person name="Kuo D.-H."/>
            <person name="Larsson T."/>
            <person name="Lv J."/>
            <person name="Arendt D."/>
            <person name="Savage R."/>
            <person name="Osoegawa K."/>
            <person name="de Jong P."/>
            <person name="Lindberg D.R."/>
            <person name="Seaver E.C."/>
            <person name="Weisblat D.A."/>
            <person name="Putnam N.H."/>
            <person name="Grigoriev I.V."/>
            <person name="Rokhsar D.S."/>
        </authorList>
    </citation>
    <scope>NUCLEOTIDE SEQUENCE</scope>
    <source>
        <strain evidence="7">I ESC-2004</strain>
    </source>
</reference>
<dbReference type="CDD" id="cd22929">
    <property type="entry name" value="HFD_POLE4-like"/>
    <property type="match status" value="1"/>
</dbReference>
<dbReference type="PANTHER" id="PTHR10252">
    <property type="entry name" value="HISTONE-LIKE TRANSCRIPTION FACTOR CCAAT-RELATED"/>
    <property type="match status" value="1"/>
</dbReference>
<dbReference type="InterPro" id="IPR003958">
    <property type="entry name" value="CBFA_NFYB_domain"/>
</dbReference>
<keyword evidence="2" id="KW-0539">Nucleus</keyword>
<dbReference type="Gene3D" id="1.10.20.10">
    <property type="entry name" value="Histone, subunit A"/>
    <property type="match status" value="1"/>
</dbReference>
<dbReference type="EnsemblMetazoa" id="CapteT218640">
    <property type="protein sequence ID" value="CapteP218640"/>
    <property type="gene ID" value="CapteG218640"/>
</dbReference>
<evidence type="ECO:0000313" key="5">
    <source>
        <dbReference type="EMBL" id="ELU05071.1"/>
    </source>
</evidence>
<keyword evidence="7" id="KW-1185">Reference proteome</keyword>
<dbReference type="GO" id="GO:0008622">
    <property type="term" value="C:epsilon DNA polymerase complex"/>
    <property type="evidence" value="ECO:0007669"/>
    <property type="project" value="TreeGrafter"/>
</dbReference>
<organism evidence="5">
    <name type="scientific">Capitella teleta</name>
    <name type="common">Polychaete worm</name>
    <dbReference type="NCBI Taxonomy" id="283909"/>
    <lineage>
        <taxon>Eukaryota</taxon>
        <taxon>Metazoa</taxon>
        <taxon>Spiralia</taxon>
        <taxon>Lophotrochozoa</taxon>
        <taxon>Annelida</taxon>
        <taxon>Polychaeta</taxon>
        <taxon>Sedentaria</taxon>
        <taxon>Scolecida</taxon>
        <taxon>Capitellidae</taxon>
        <taxon>Capitella</taxon>
    </lineage>
</organism>
<dbReference type="PANTHER" id="PTHR10252:SF79">
    <property type="entry name" value="DNA POLYMERASE EPSILON SUBUNIT 4"/>
    <property type="match status" value="1"/>
</dbReference>
<reference evidence="6" key="3">
    <citation type="submission" date="2015-06" db="UniProtKB">
        <authorList>
            <consortium name="EnsemblMetazoa"/>
        </authorList>
    </citation>
    <scope>IDENTIFICATION</scope>
</reference>
<reference evidence="5 7" key="2">
    <citation type="journal article" date="2013" name="Nature">
        <title>Insights into bilaterian evolution from three spiralian genomes.</title>
        <authorList>
            <person name="Simakov O."/>
            <person name="Marletaz F."/>
            <person name="Cho S.J."/>
            <person name="Edsinger-Gonzales E."/>
            <person name="Havlak P."/>
            <person name="Hellsten U."/>
            <person name="Kuo D.H."/>
            <person name="Larsson T."/>
            <person name="Lv J."/>
            <person name="Arendt D."/>
            <person name="Savage R."/>
            <person name="Osoegawa K."/>
            <person name="de Jong P."/>
            <person name="Grimwood J."/>
            <person name="Chapman J.A."/>
            <person name="Shapiro H."/>
            <person name="Aerts A."/>
            <person name="Otillar R.P."/>
            <person name="Terry A.Y."/>
            <person name="Boore J.L."/>
            <person name="Grigoriev I.V."/>
            <person name="Lindberg D.R."/>
            <person name="Seaver E.C."/>
            <person name="Weisblat D.A."/>
            <person name="Putnam N.H."/>
            <person name="Rokhsar D.S."/>
        </authorList>
    </citation>
    <scope>NUCLEOTIDE SEQUENCE</scope>
    <source>
        <strain evidence="5 7">I ESC-2004</strain>
    </source>
</reference>
<dbReference type="GO" id="GO:0046982">
    <property type="term" value="F:protein heterodimerization activity"/>
    <property type="evidence" value="ECO:0007669"/>
    <property type="project" value="InterPro"/>
</dbReference>
<proteinExistence type="predicted"/>
<name>R7UNY3_CAPTE</name>
<gene>
    <name evidence="5" type="ORF">CAPTEDRAFT_218640</name>
</gene>
<dbReference type="FunCoup" id="R7UNY3">
    <property type="interactions" value="1370"/>
</dbReference>
<feature type="domain" description="Transcription factor CBF/NF-Y/archaeal histone" evidence="4">
    <location>
        <begin position="34"/>
        <end position="94"/>
    </location>
</feature>
<protein>
    <recommendedName>
        <fullName evidence="4">Transcription factor CBF/NF-Y/archaeal histone domain-containing protein</fullName>
    </recommendedName>
</protein>